<evidence type="ECO:0000313" key="2">
    <source>
        <dbReference type="Proteomes" id="UP001302059"/>
    </source>
</evidence>
<dbReference type="Gene3D" id="3.40.50.2020">
    <property type="match status" value="1"/>
</dbReference>
<name>A0ABT7JP96_9DEIO</name>
<dbReference type="InterPro" id="IPR000836">
    <property type="entry name" value="PRTase_dom"/>
</dbReference>
<keyword evidence="2" id="KW-1185">Reference proteome</keyword>
<dbReference type="SUPFAM" id="SSF53271">
    <property type="entry name" value="PRTase-like"/>
    <property type="match status" value="1"/>
</dbReference>
<accession>A0ABT7JP96</accession>
<dbReference type="InterPro" id="IPR029057">
    <property type="entry name" value="PRTase-like"/>
</dbReference>
<reference evidence="1 2" key="1">
    <citation type="submission" date="2023-05" db="EMBL/GenBank/DDBJ databases">
        <authorList>
            <person name="Gao F."/>
        </authorList>
    </citation>
    <scope>NUCLEOTIDE SEQUENCE [LARGE SCALE GENOMIC DNA]</scope>
    <source>
        <strain evidence="1 2">MIMF12</strain>
    </source>
</reference>
<comment type="caution">
    <text evidence="1">The sequence shown here is derived from an EMBL/GenBank/DDBJ whole genome shotgun (WGS) entry which is preliminary data.</text>
</comment>
<proteinExistence type="predicted"/>
<evidence type="ECO:0000313" key="1">
    <source>
        <dbReference type="EMBL" id="MDL2345698.1"/>
    </source>
</evidence>
<dbReference type="CDD" id="cd06223">
    <property type="entry name" value="PRTases_typeI"/>
    <property type="match status" value="1"/>
</dbReference>
<sequence length="186" mass="20068">MTSDLPRLLDERGALRFGHTAFRNGLHADGWTEKGELVRDPATLDTVAAVQADSLRAAFPGATLLVGAPACGAVLASFVARHLGLPVAYVLTGERPGWHRMHVPQPGERVVYVDDLICTGTDARAVLAFLRGEGHTVLGVSAWLSRTRLEGERLVTLTEPPFRTFTAAECPLCTAGEGLNWQDVRE</sequence>
<dbReference type="RefSeq" id="WP_285525362.1">
    <property type="nucleotide sequence ID" value="NZ_JASNGB010000264.1"/>
</dbReference>
<organism evidence="1 2">
    <name type="scientific">Deinococcus rhizophilus</name>
    <dbReference type="NCBI Taxonomy" id="3049544"/>
    <lineage>
        <taxon>Bacteria</taxon>
        <taxon>Thermotogati</taxon>
        <taxon>Deinococcota</taxon>
        <taxon>Deinococci</taxon>
        <taxon>Deinococcales</taxon>
        <taxon>Deinococcaceae</taxon>
        <taxon>Deinococcus</taxon>
    </lineage>
</organism>
<dbReference type="GO" id="GO:0016757">
    <property type="term" value="F:glycosyltransferase activity"/>
    <property type="evidence" value="ECO:0007669"/>
    <property type="project" value="UniProtKB-KW"/>
</dbReference>
<protein>
    <submittedName>
        <fullName evidence="1">Orotate phosphoribosyltransferase</fullName>
    </submittedName>
</protein>
<keyword evidence="1" id="KW-0808">Transferase</keyword>
<gene>
    <name evidence="1" type="ORF">QOL99_16315</name>
</gene>
<keyword evidence="1" id="KW-0328">Glycosyltransferase</keyword>
<dbReference type="EMBL" id="JASNGB010000264">
    <property type="protein sequence ID" value="MDL2345698.1"/>
    <property type="molecule type" value="Genomic_DNA"/>
</dbReference>
<dbReference type="Proteomes" id="UP001302059">
    <property type="component" value="Unassembled WGS sequence"/>
</dbReference>